<dbReference type="AlphaFoldDB" id="A0A317VB41"/>
<dbReference type="EMBL" id="MSFK01000036">
    <property type="protein sequence ID" value="PWY71574.1"/>
    <property type="molecule type" value="Genomic_DNA"/>
</dbReference>
<comment type="caution">
    <text evidence="1">The sequence shown here is derived from an EMBL/GenBank/DDBJ whole genome shotgun (WGS) entry which is preliminary data.</text>
</comment>
<organism evidence="1 2">
    <name type="scientific">Aspergillus sclerotioniger CBS 115572</name>
    <dbReference type="NCBI Taxonomy" id="1450535"/>
    <lineage>
        <taxon>Eukaryota</taxon>
        <taxon>Fungi</taxon>
        <taxon>Dikarya</taxon>
        <taxon>Ascomycota</taxon>
        <taxon>Pezizomycotina</taxon>
        <taxon>Eurotiomycetes</taxon>
        <taxon>Eurotiomycetidae</taxon>
        <taxon>Eurotiales</taxon>
        <taxon>Aspergillaceae</taxon>
        <taxon>Aspergillus</taxon>
        <taxon>Aspergillus subgen. Circumdati</taxon>
    </lineage>
</organism>
<name>A0A317VB41_9EURO</name>
<reference evidence="1 2" key="1">
    <citation type="submission" date="2016-12" db="EMBL/GenBank/DDBJ databases">
        <title>The genomes of Aspergillus section Nigri reveals drivers in fungal speciation.</title>
        <authorList>
            <consortium name="DOE Joint Genome Institute"/>
            <person name="Vesth T.C."/>
            <person name="Nybo J."/>
            <person name="Theobald S."/>
            <person name="Brandl J."/>
            <person name="Frisvad J.C."/>
            <person name="Nielsen K.F."/>
            <person name="Lyhne E.K."/>
            <person name="Kogle M.E."/>
            <person name="Kuo A."/>
            <person name="Riley R."/>
            <person name="Clum A."/>
            <person name="Nolan M."/>
            <person name="Lipzen A."/>
            <person name="Salamov A."/>
            <person name="Henrissat B."/>
            <person name="Wiebenga A."/>
            <person name="De Vries R.P."/>
            <person name="Grigoriev I.V."/>
            <person name="Mortensen U.H."/>
            <person name="Andersen M.R."/>
            <person name="Baker S.E."/>
        </authorList>
    </citation>
    <scope>NUCLEOTIDE SEQUENCE [LARGE SCALE GENOMIC DNA]</scope>
    <source>
        <strain evidence="1 2">CBS 115572</strain>
    </source>
</reference>
<dbReference type="GeneID" id="37114861"/>
<gene>
    <name evidence="1" type="ORF">BO94DRAFT_539531</name>
</gene>
<evidence type="ECO:0000313" key="2">
    <source>
        <dbReference type="Proteomes" id="UP000246702"/>
    </source>
</evidence>
<keyword evidence="2" id="KW-1185">Reference proteome</keyword>
<accession>A0A317VB41</accession>
<dbReference type="Proteomes" id="UP000246702">
    <property type="component" value="Unassembled WGS sequence"/>
</dbReference>
<proteinExistence type="predicted"/>
<sequence length="90" mass="10005">MKETIRLVVSVVSLHHHYFSTQSFPPSTPPRQEKLDPSTWDTLGPETVLFTDFSPAWPLMLNLLADQLSFLLRTSPSGLRAKDAKVPASG</sequence>
<protein>
    <submittedName>
        <fullName evidence="1">Uncharacterized protein</fullName>
    </submittedName>
</protein>
<evidence type="ECO:0000313" key="1">
    <source>
        <dbReference type="EMBL" id="PWY71574.1"/>
    </source>
</evidence>
<dbReference type="RefSeq" id="XP_025462972.1">
    <property type="nucleotide sequence ID" value="XM_025612718.1"/>
</dbReference>